<evidence type="ECO:0000313" key="4">
    <source>
        <dbReference type="Proteomes" id="UP000236723"/>
    </source>
</evidence>
<protein>
    <submittedName>
        <fullName evidence="3">DNA processing protein</fullName>
    </submittedName>
</protein>
<sequence>MTASDEERFARAALCAVAEPGEALLGRLIARVGPCGALAVVRGEEPPPDGVVIGDGGHRRLTAWRARLRAADTDADLAVCERLGGRIVCPGDPEWPVTLDDLGDRRPYALWLRGPADLRYACLRSVAIVGARAASPYGLRIAAELGAELADAGWSVVSGGALGIDAAAHRGALAADGQTVAVFANGVDRFYPPRNEALFVEMLHQGLLVSESPPGTDPSRPRFLVRNRVIAALTKGTVVVEAAVRSGALNTAAHARDLGRVLMAVPGPVGSRSSAGCHRLLREVPPARCVTAVAEILEEVGRIGTDLAPVPRGPVLPRDMLDPVTRAVLEALPARGAAGPAQIAVKAGVDLTTASGRLGQLSAAGFIERTTGGWRLRRRPAQPDPTP</sequence>
<dbReference type="Pfam" id="PF02481">
    <property type="entry name" value="DNA_processg_A"/>
    <property type="match status" value="1"/>
</dbReference>
<name>A0A1H6DNZ0_9ACTN</name>
<evidence type="ECO:0000256" key="1">
    <source>
        <dbReference type="ARBA" id="ARBA00006525"/>
    </source>
</evidence>
<keyword evidence="4" id="KW-1185">Reference proteome</keyword>
<dbReference type="RefSeq" id="WP_103943066.1">
    <property type="nucleotide sequence ID" value="NZ_FNVO01000020.1"/>
</dbReference>
<evidence type="ECO:0000259" key="2">
    <source>
        <dbReference type="Pfam" id="PF02481"/>
    </source>
</evidence>
<gene>
    <name evidence="3" type="ORF">SAMN04489712_12051</name>
</gene>
<evidence type="ECO:0000313" key="3">
    <source>
        <dbReference type="EMBL" id="SEG87009.1"/>
    </source>
</evidence>
<dbReference type="OrthoDB" id="9785707at2"/>
<dbReference type="Proteomes" id="UP000236723">
    <property type="component" value="Unassembled WGS sequence"/>
</dbReference>
<dbReference type="InterPro" id="IPR057666">
    <property type="entry name" value="DrpA_SLOG"/>
</dbReference>
<dbReference type="NCBIfam" id="TIGR00732">
    <property type="entry name" value="dprA"/>
    <property type="match status" value="1"/>
</dbReference>
<feature type="domain" description="Smf/DprA SLOG" evidence="2">
    <location>
        <begin position="87"/>
        <end position="300"/>
    </location>
</feature>
<accession>A0A1H6DNZ0</accession>
<organism evidence="3 4">
    <name type="scientific">Thermomonospora echinospora</name>
    <dbReference type="NCBI Taxonomy" id="1992"/>
    <lineage>
        <taxon>Bacteria</taxon>
        <taxon>Bacillati</taxon>
        <taxon>Actinomycetota</taxon>
        <taxon>Actinomycetes</taxon>
        <taxon>Streptosporangiales</taxon>
        <taxon>Thermomonosporaceae</taxon>
        <taxon>Thermomonospora</taxon>
    </lineage>
</organism>
<dbReference type="SUPFAM" id="SSF102405">
    <property type="entry name" value="MCP/YpsA-like"/>
    <property type="match status" value="1"/>
</dbReference>
<reference evidence="4" key="1">
    <citation type="submission" date="2016-10" db="EMBL/GenBank/DDBJ databases">
        <authorList>
            <person name="Varghese N."/>
            <person name="Submissions S."/>
        </authorList>
    </citation>
    <scope>NUCLEOTIDE SEQUENCE [LARGE SCALE GENOMIC DNA]</scope>
    <source>
        <strain evidence="4">DSM 43163</strain>
    </source>
</reference>
<dbReference type="PANTHER" id="PTHR43022:SF1">
    <property type="entry name" value="PROTEIN SMF"/>
    <property type="match status" value="1"/>
</dbReference>
<dbReference type="InterPro" id="IPR003488">
    <property type="entry name" value="DprA"/>
</dbReference>
<dbReference type="AlphaFoldDB" id="A0A1H6DNZ0"/>
<dbReference type="EMBL" id="FNVO01000020">
    <property type="protein sequence ID" value="SEG87009.1"/>
    <property type="molecule type" value="Genomic_DNA"/>
</dbReference>
<proteinExistence type="inferred from homology"/>
<dbReference type="PANTHER" id="PTHR43022">
    <property type="entry name" value="PROTEIN SMF"/>
    <property type="match status" value="1"/>
</dbReference>
<dbReference type="GO" id="GO:0009294">
    <property type="term" value="P:DNA-mediated transformation"/>
    <property type="evidence" value="ECO:0007669"/>
    <property type="project" value="InterPro"/>
</dbReference>
<comment type="similarity">
    <text evidence="1">Belongs to the DprA/Smf family.</text>
</comment>
<dbReference type="InterPro" id="IPR036390">
    <property type="entry name" value="WH_DNA-bd_sf"/>
</dbReference>
<dbReference type="Gene3D" id="3.40.50.450">
    <property type="match status" value="1"/>
</dbReference>
<dbReference type="SUPFAM" id="SSF46785">
    <property type="entry name" value="Winged helix' DNA-binding domain"/>
    <property type="match status" value="1"/>
</dbReference>